<dbReference type="CDD" id="cd00057">
    <property type="entry name" value="FA58C"/>
    <property type="match status" value="1"/>
</dbReference>
<protein>
    <recommendedName>
        <fullName evidence="1">F5/8 type C domain-containing protein</fullName>
    </recommendedName>
</protein>
<organism evidence="2 3">
    <name type="scientific">Desmophyllum pertusum</name>
    <dbReference type="NCBI Taxonomy" id="174260"/>
    <lineage>
        <taxon>Eukaryota</taxon>
        <taxon>Metazoa</taxon>
        <taxon>Cnidaria</taxon>
        <taxon>Anthozoa</taxon>
        <taxon>Hexacorallia</taxon>
        <taxon>Scleractinia</taxon>
        <taxon>Caryophylliina</taxon>
        <taxon>Caryophylliidae</taxon>
        <taxon>Desmophyllum</taxon>
    </lineage>
</organism>
<name>A0A9X0A362_9CNID</name>
<proteinExistence type="predicted"/>
<feature type="non-terminal residue" evidence="2">
    <location>
        <position position="209"/>
    </location>
</feature>
<evidence type="ECO:0000313" key="3">
    <source>
        <dbReference type="Proteomes" id="UP001163046"/>
    </source>
</evidence>
<dbReference type="SMART" id="SM00231">
    <property type="entry name" value="FA58C"/>
    <property type="match status" value="1"/>
</dbReference>
<dbReference type="OrthoDB" id="10067267at2759"/>
<accession>A0A9X0A362</accession>
<evidence type="ECO:0000313" key="2">
    <source>
        <dbReference type="EMBL" id="KAJ7392183.1"/>
    </source>
</evidence>
<dbReference type="AlphaFoldDB" id="A0A9X0A362"/>
<dbReference type="Gene3D" id="2.60.120.260">
    <property type="entry name" value="Galactose-binding domain-like"/>
    <property type="match status" value="2"/>
</dbReference>
<dbReference type="PROSITE" id="PS50022">
    <property type="entry name" value="FA58C_3"/>
    <property type="match status" value="1"/>
</dbReference>
<dbReference type="Proteomes" id="UP001163046">
    <property type="component" value="Unassembled WGS sequence"/>
</dbReference>
<sequence length="209" mass="23595">MPVGVEDGRIPDEAFTASSSHSASYLPNRARLNLHPSGGKYCWIAGQKNVNQSLQVNLGRLFNVRGVATQGRHDSNQWVKSFSLAYTADDFNWVYIRENSQIKTFLGNSDRTTVVKHFFSPDIKVFGGNIDRNTPVYHSLHSSIQAKYLRFHPKTMARSYVHASAEVYGCPGSLAGSYWVQLTARGKKKWRDVAREMVQSEVNVMPQQR</sequence>
<keyword evidence="3" id="KW-1185">Reference proteome</keyword>
<dbReference type="InterPro" id="IPR008979">
    <property type="entry name" value="Galactose-bd-like_sf"/>
</dbReference>
<gene>
    <name evidence="2" type="ORF">OS493_013555</name>
</gene>
<dbReference type="EMBL" id="MU825402">
    <property type="protein sequence ID" value="KAJ7392183.1"/>
    <property type="molecule type" value="Genomic_DNA"/>
</dbReference>
<feature type="domain" description="F5/8 type C" evidence="1">
    <location>
        <begin position="1"/>
        <end position="170"/>
    </location>
</feature>
<dbReference type="SUPFAM" id="SSF49785">
    <property type="entry name" value="Galactose-binding domain-like"/>
    <property type="match status" value="2"/>
</dbReference>
<dbReference type="Pfam" id="PF00754">
    <property type="entry name" value="F5_F8_type_C"/>
    <property type="match status" value="1"/>
</dbReference>
<dbReference type="PANTHER" id="PTHR24543:SF325">
    <property type="entry name" value="F5_8 TYPE C DOMAIN-CONTAINING PROTEIN"/>
    <property type="match status" value="1"/>
</dbReference>
<dbReference type="InterPro" id="IPR000421">
    <property type="entry name" value="FA58C"/>
</dbReference>
<comment type="caution">
    <text evidence="2">The sequence shown here is derived from an EMBL/GenBank/DDBJ whole genome shotgun (WGS) entry which is preliminary data.</text>
</comment>
<dbReference type="PANTHER" id="PTHR24543">
    <property type="entry name" value="MULTICOPPER OXIDASE-RELATED"/>
    <property type="match status" value="1"/>
</dbReference>
<evidence type="ECO:0000259" key="1">
    <source>
        <dbReference type="PROSITE" id="PS50022"/>
    </source>
</evidence>
<reference evidence="2" key="1">
    <citation type="submission" date="2023-01" db="EMBL/GenBank/DDBJ databases">
        <title>Genome assembly of the deep-sea coral Lophelia pertusa.</title>
        <authorList>
            <person name="Herrera S."/>
            <person name="Cordes E."/>
        </authorList>
    </citation>
    <scope>NUCLEOTIDE SEQUENCE</scope>
    <source>
        <strain evidence="2">USNM1676648</strain>
        <tissue evidence="2">Polyp</tissue>
    </source>
</reference>